<accession>A0ABD2BU37</accession>
<keyword evidence="3" id="KW-1185">Reference proteome</keyword>
<keyword evidence="1" id="KW-0812">Transmembrane</keyword>
<protein>
    <submittedName>
        <fullName evidence="2">Uncharacterized protein</fullName>
    </submittedName>
</protein>
<reference evidence="2 3" key="1">
    <citation type="journal article" date="2024" name="Ann. Entomol. Soc. Am.">
        <title>Genomic analyses of the southern and eastern yellowjacket wasps (Hymenoptera: Vespidae) reveal evolutionary signatures of social life.</title>
        <authorList>
            <person name="Catto M.A."/>
            <person name="Caine P.B."/>
            <person name="Orr S.E."/>
            <person name="Hunt B.G."/>
            <person name="Goodisman M.A.D."/>
        </authorList>
    </citation>
    <scope>NUCLEOTIDE SEQUENCE [LARGE SCALE GENOMIC DNA]</scope>
    <source>
        <strain evidence="2">232</strain>
        <tissue evidence="2">Head and thorax</tissue>
    </source>
</reference>
<evidence type="ECO:0000313" key="2">
    <source>
        <dbReference type="EMBL" id="KAL2736105.1"/>
    </source>
</evidence>
<evidence type="ECO:0000313" key="3">
    <source>
        <dbReference type="Proteomes" id="UP001607303"/>
    </source>
</evidence>
<keyword evidence="1" id="KW-1133">Transmembrane helix</keyword>
<dbReference type="Proteomes" id="UP001607303">
    <property type="component" value="Unassembled WGS sequence"/>
</dbReference>
<proteinExistence type="predicted"/>
<evidence type="ECO:0000256" key="1">
    <source>
        <dbReference type="SAM" id="Phobius"/>
    </source>
</evidence>
<organism evidence="2 3">
    <name type="scientific">Vespula maculifrons</name>
    <name type="common">Eastern yellow jacket</name>
    <name type="synonym">Wasp</name>
    <dbReference type="NCBI Taxonomy" id="7453"/>
    <lineage>
        <taxon>Eukaryota</taxon>
        <taxon>Metazoa</taxon>
        <taxon>Ecdysozoa</taxon>
        <taxon>Arthropoda</taxon>
        <taxon>Hexapoda</taxon>
        <taxon>Insecta</taxon>
        <taxon>Pterygota</taxon>
        <taxon>Neoptera</taxon>
        <taxon>Endopterygota</taxon>
        <taxon>Hymenoptera</taxon>
        <taxon>Apocrita</taxon>
        <taxon>Aculeata</taxon>
        <taxon>Vespoidea</taxon>
        <taxon>Vespidae</taxon>
        <taxon>Vespinae</taxon>
        <taxon>Vespula</taxon>
    </lineage>
</organism>
<gene>
    <name evidence="2" type="ORF">V1477_012614</name>
</gene>
<comment type="caution">
    <text evidence="2">The sequence shown here is derived from an EMBL/GenBank/DDBJ whole genome shotgun (WGS) entry which is preliminary data.</text>
</comment>
<keyword evidence="1" id="KW-0472">Membrane</keyword>
<name>A0ABD2BU37_VESMC</name>
<feature type="transmembrane region" description="Helical" evidence="1">
    <location>
        <begin position="28"/>
        <end position="51"/>
    </location>
</feature>
<dbReference type="EMBL" id="JAYRBN010000066">
    <property type="protein sequence ID" value="KAL2736105.1"/>
    <property type="molecule type" value="Genomic_DNA"/>
</dbReference>
<dbReference type="AlphaFoldDB" id="A0ABD2BU37"/>
<sequence>MILLLTKLYTFITFLTLRDCCKYKAIVSLSGLCVPMDFAAFLYALITLYYLPTVHHSFHKYPLMLKL</sequence>